<evidence type="ECO:0000313" key="1">
    <source>
        <dbReference type="EMBL" id="PWR74580.1"/>
    </source>
</evidence>
<keyword evidence="2" id="KW-1185">Reference proteome</keyword>
<proteinExistence type="predicted"/>
<reference evidence="1 2" key="1">
    <citation type="submission" date="2018-05" db="EMBL/GenBank/DDBJ databases">
        <title>Draft genome of Methanospirillum stamsii Pt1.</title>
        <authorList>
            <person name="Dueholm M.S."/>
            <person name="Nielsen P.H."/>
            <person name="Bakmann L.F."/>
            <person name="Otzen D.E."/>
        </authorList>
    </citation>
    <scope>NUCLEOTIDE SEQUENCE [LARGE SCALE GENOMIC DNA]</scope>
    <source>
        <strain evidence="1 2">Pt1</strain>
    </source>
</reference>
<evidence type="ECO:0000313" key="2">
    <source>
        <dbReference type="Proteomes" id="UP000245934"/>
    </source>
</evidence>
<accession>A0A2V2N7F6</accession>
<sequence>MIFLMIAGLLLCIISVSSVTALEPKISKSVASLEKKNLSPTSYTLTKGVGTRLFDGTEIIQSPEVISTALKNMKSGVFLNDGDEEPEDQGGPHGEPYWDWTLRQFADYLEANSSRTIQYSLMRTNGDYILISEGVLGYSPSIDLITGDKYAKYYFSCPVYPDCGLWRHGTGHYRLIIDPELNQLIIQEFYSSSSSPSPDWEETIMIEHIHSQIASNNAFPNHFYGRTYSDPPIVLLTLWPYPLPESTTE</sequence>
<gene>
    <name evidence="1" type="ORF">DLD82_08325</name>
</gene>
<dbReference type="EMBL" id="QGMZ01000016">
    <property type="protein sequence ID" value="PWR74580.1"/>
    <property type="molecule type" value="Genomic_DNA"/>
</dbReference>
<name>A0A2V2N7F6_9EURY</name>
<organism evidence="1 2">
    <name type="scientific">Methanospirillum stamsii</name>
    <dbReference type="NCBI Taxonomy" id="1277351"/>
    <lineage>
        <taxon>Archaea</taxon>
        <taxon>Methanobacteriati</taxon>
        <taxon>Methanobacteriota</taxon>
        <taxon>Stenosarchaea group</taxon>
        <taxon>Methanomicrobia</taxon>
        <taxon>Methanomicrobiales</taxon>
        <taxon>Methanospirillaceae</taxon>
        <taxon>Methanospirillum</taxon>
    </lineage>
</organism>
<dbReference type="AlphaFoldDB" id="A0A2V2N7F6"/>
<dbReference type="Proteomes" id="UP000245934">
    <property type="component" value="Unassembled WGS sequence"/>
</dbReference>
<protein>
    <submittedName>
        <fullName evidence="1">Uncharacterized protein</fullName>
    </submittedName>
</protein>
<comment type="caution">
    <text evidence="1">The sequence shown here is derived from an EMBL/GenBank/DDBJ whole genome shotgun (WGS) entry which is preliminary data.</text>
</comment>